<dbReference type="PANTHER" id="PTHR20772">
    <property type="entry name" value="PROTEIN FMP42"/>
    <property type="match status" value="1"/>
</dbReference>
<keyword evidence="5 7" id="KW-1133">Transmembrane helix</keyword>
<keyword evidence="4 7" id="KW-0812">Transmembrane</keyword>
<comment type="similarity">
    <text evidence="2">Belongs to the SLC43A transporter (TC 2.A.1.44) family.</text>
</comment>
<dbReference type="GO" id="GO:0016020">
    <property type="term" value="C:membrane"/>
    <property type="evidence" value="ECO:0007669"/>
    <property type="project" value="UniProtKB-SubCell"/>
</dbReference>
<evidence type="ECO:0000256" key="1">
    <source>
        <dbReference type="ARBA" id="ARBA00004141"/>
    </source>
</evidence>
<feature type="transmembrane region" description="Helical" evidence="7">
    <location>
        <begin position="413"/>
        <end position="437"/>
    </location>
</feature>
<dbReference type="PANTHER" id="PTHR20772:SF2">
    <property type="entry name" value="PROTEIN FMP42"/>
    <property type="match status" value="1"/>
</dbReference>
<feature type="transmembrane region" description="Helical" evidence="7">
    <location>
        <begin position="7"/>
        <end position="26"/>
    </location>
</feature>
<dbReference type="AlphaFoldDB" id="A0A0M0J431"/>
<keyword evidence="3" id="KW-0813">Transport</keyword>
<organism evidence="8 9">
    <name type="scientific">Chrysochromulina tobinii</name>
    <dbReference type="NCBI Taxonomy" id="1460289"/>
    <lineage>
        <taxon>Eukaryota</taxon>
        <taxon>Haptista</taxon>
        <taxon>Haptophyta</taxon>
        <taxon>Prymnesiophyceae</taxon>
        <taxon>Prymnesiales</taxon>
        <taxon>Chrysochromulinaceae</taxon>
        <taxon>Chrysochromulina</taxon>
    </lineage>
</organism>
<keyword evidence="9" id="KW-1185">Reference proteome</keyword>
<evidence type="ECO:0000256" key="7">
    <source>
        <dbReference type="SAM" id="Phobius"/>
    </source>
</evidence>
<proteinExistence type="inferred from homology"/>
<dbReference type="InterPro" id="IPR052599">
    <property type="entry name" value="SLC43A_AATransporter"/>
</dbReference>
<dbReference type="OrthoDB" id="330047at2759"/>
<evidence type="ECO:0000313" key="8">
    <source>
        <dbReference type="EMBL" id="KOO21087.1"/>
    </source>
</evidence>
<evidence type="ECO:0000313" key="9">
    <source>
        <dbReference type="Proteomes" id="UP000037460"/>
    </source>
</evidence>
<reference evidence="9" key="1">
    <citation type="journal article" date="2015" name="PLoS Genet.">
        <title>Genome Sequence and Transcriptome Analyses of Chrysochromulina tobin: Metabolic Tools for Enhanced Algal Fitness in the Prominent Order Prymnesiales (Haptophyceae).</title>
        <authorList>
            <person name="Hovde B.T."/>
            <person name="Deodato C.R."/>
            <person name="Hunsperger H.M."/>
            <person name="Ryken S.A."/>
            <person name="Yost W."/>
            <person name="Jha R.K."/>
            <person name="Patterson J."/>
            <person name="Monnat R.J. Jr."/>
            <person name="Barlow S.B."/>
            <person name="Starkenburg S.R."/>
            <person name="Cattolico R.A."/>
        </authorList>
    </citation>
    <scope>NUCLEOTIDE SEQUENCE</scope>
    <source>
        <strain evidence="9">CCMP291</strain>
    </source>
</reference>
<evidence type="ECO:0000256" key="2">
    <source>
        <dbReference type="ARBA" id="ARBA00006595"/>
    </source>
</evidence>
<sequence length="496" mass="52571">MPLVYGVAASGTCVIIASLIIGALPASAGFGFLPPFVLLAVGGNTCFFAAIKLQFLFPESHRPTIAATICALYDASSAVSLLFFLAYQAGFSRETIFTSYGVLGALMFGSWAWTVAKSGSGARSDGKDDCSTARHASSLAEECGPPTKIHRSHTFTESRMHRSPSFTEQTIAVASLVGCTPTKIHRSYSFTGQSVSVGSCCAAQDSAAPLLPVYEAPAESINGPAHDTASGLEMAATLGCGSVPALHDAPLLTQLSSIQLVVGLAWYLLSQQRINLYLGTARVMLLAQGDSSGYYASLHTALLPAGLAFVPLIAVAHTRYGVVGTMQLNTLMGALHGVCALYLPLDWQWVTFCLFTCLRMATFAVFSIYTAEAFGPTASGTLTGFIFLVGGLASLSLVPIGSYVAHALHGDWAFVYCVYTLLCLPQLALVSTASWYWERRPRSASWTPVDPVLGLEKPLGPTLTMATTRTLGNDACVHDSSDEPYREFEPPMAHGT</sequence>
<comment type="subcellular location">
    <subcellularLocation>
        <location evidence="1">Membrane</location>
        <topology evidence="1">Multi-pass membrane protein</topology>
    </subcellularLocation>
</comment>
<evidence type="ECO:0000256" key="6">
    <source>
        <dbReference type="ARBA" id="ARBA00023136"/>
    </source>
</evidence>
<dbReference type="Proteomes" id="UP000037460">
    <property type="component" value="Unassembled WGS sequence"/>
</dbReference>
<keyword evidence="6 7" id="KW-0472">Membrane</keyword>
<evidence type="ECO:0000256" key="4">
    <source>
        <dbReference type="ARBA" id="ARBA00022692"/>
    </source>
</evidence>
<gene>
    <name evidence="8" type="ORF">Ctob_001427</name>
</gene>
<feature type="transmembrane region" description="Helical" evidence="7">
    <location>
        <begin position="96"/>
        <end position="116"/>
    </location>
</feature>
<feature type="transmembrane region" description="Helical" evidence="7">
    <location>
        <begin position="294"/>
        <end position="315"/>
    </location>
</feature>
<dbReference type="EMBL" id="JWZX01003390">
    <property type="protein sequence ID" value="KOO21087.1"/>
    <property type="molecule type" value="Genomic_DNA"/>
</dbReference>
<comment type="caution">
    <text evidence="8">The sequence shown here is derived from an EMBL/GenBank/DDBJ whole genome shotgun (WGS) entry which is preliminary data.</text>
</comment>
<feature type="transmembrane region" description="Helical" evidence="7">
    <location>
        <begin position="349"/>
        <end position="369"/>
    </location>
</feature>
<accession>A0A0M0J431</accession>
<feature type="transmembrane region" description="Helical" evidence="7">
    <location>
        <begin position="65"/>
        <end position="90"/>
    </location>
</feature>
<protein>
    <submittedName>
        <fullName evidence="8">Uncharacterized protein</fullName>
    </submittedName>
</protein>
<dbReference type="SUPFAM" id="SSF103473">
    <property type="entry name" value="MFS general substrate transporter"/>
    <property type="match status" value="1"/>
</dbReference>
<name>A0A0M0J431_9EUKA</name>
<evidence type="ECO:0000256" key="3">
    <source>
        <dbReference type="ARBA" id="ARBA00022448"/>
    </source>
</evidence>
<feature type="transmembrane region" description="Helical" evidence="7">
    <location>
        <begin position="32"/>
        <end position="53"/>
    </location>
</feature>
<evidence type="ECO:0000256" key="5">
    <source>
        <dbReference type="ARBA" id="ARBA00022989"/>
    </source>
</evidence>
<feature type="transmembrane region" description="Helical" evidence="7">
    <location>
        <begin position="381"/>
        <end position="401"/>
    </location>
</feature>
<dbReference type="InterPro" id="IPR036259">
    <property type="entry name" value="MFS_trans_sf"/>
</dbReference>